<dbReference type="EMBL" id="JAHRHJ020000005">
    <property type="protein sequence ID" value="KAH9315605.1"/>
    <property type="molecule type" value="Genomic_DNA"/>
</dbReference>
<evidence type="ECO:0000313" key="2">
    <source>
        <dbReference type="Proteomes" id="UP000824469"/>
    </source>
</evidence>
<dbReference type="AlphaFoldDB" id="A0AA38LBB4"/>
<gene>
    <name evidence="1" type="ORF">KI387_024232</name>
</gene>
<comment type="caution">
    <text evidence="1">The sequence shown here is derived from an EMBL/GenBank/DDBJ whole genome shotgun (WGS) entry which is preliminary data.</text>
</comment>
<keyword evidence="2" id="KW-1185">Reference proteome</keyword>
<accession>A0AA38LBB4</accession>
<reference evidence="1 2" key="1">
    <citation type="journal article" date="2021" name="Nat. Plants">
        <title>The Taxus genome provides insights into paclitaxel biosynthesis.</title>
        <authorList>
            <person name="Xiong X."/>
            <person name="Gou J."/>
            <person name="Liao Q."/>
            <person name="Li Y."/>
            <person name="Zhou Q."/>
            <person name="Bi G."/>
            <person name="Li C."/>
            <person name="Du R."/>
            <person name="Wang X."/>
            <person name="Sun T."/>
            <person name="Guo L."/>
            <person name="Liang H."/>
            <person name="Lu P."/>
            <person name="Wu Y."/>
            <person name="Zhang Z."/>
            <person name="Ro D.K."/>
            <person name="Shang Y."/>
            <person name="Huang S."/>
            <person name="Yan J."/>
        </authorList>
    </citation>
    <scope>NUCLEOTIDE SEQUENCE [LARGE SCALE GENOMIC DNA]</scope>
    <source>
        <strain evidence="1">Ta-2019</strain>
    </source>
</reference>
<evidence type="ECO:0000313" key="1">
    <source>
        <dbReference type="EMBL" id="KAH9315605.1"/>
    </source>
</evidence>
<sequence length="149" mass="16356">MSQTIWDKNSRTARNGLPCPSSAGDTCHDLIGPRVSRLSVPHASICPNCPSAEVPRFGRTGRFASFTYICSNCPGLSGTNSSKPPEMGFLCSRSLRLFTSFTSFASSRPRCPDYLVRKFSFGRTDFLRPVRFDGPIVLVLQFLISAEPA</sequence>
<organism evidence="1 2">
    <name type="scientific">Taxus chinensis</name>
    <name type="common">Chinese yew</name>
    <name type="synonym">Taxus wallichiana var. chinensis</name>
    <dbReference type="NCBI Taxonomy" id="29808"/>
    <lineage>
        <taxon>Eukaryota</taxon>
        <taxon>Viridiplantae</taxon>
        <taxon>Streptophyta</taxon>
        <taxon>Embryophyta</taxon>
        <taxon>Tracheophyta</taxon>
        <taxon>Spermatophyta</taxon>
        <taxon>Pinopsida</taxon>
        <taxon>Pinidae</taxon>
        <taxon>Conifers II</taxon>
        <taxon>Cupressales</taxon>
        <taxon>Taxaceae</taxon>
        <taxon>Taxus</taxon>
    </lineage>
</organism>
<dbReference type="Proteomes" id="UP000824469">
    <property type="component" value="Unassembled WGS sequence"/>
</dbReference>
<feature type="non-terminal residue" evidence="1">
    <location>
        <position position="149"/>
    </location>
</feature>
<protein>
    <submittedName>
        <fullName evidence="1">Uncharacterized protein</fullName>
    </submittedName>
</protein>
<proteinExistence type="predicted"/>
<name>A0AA38LBB4_TAXCH</name>